<dbReference type="InterPro" id="IPR011659">
    <property type="entry name" value="WD40"/>
</dbReference>
<evidence type="ECO:0000313" key="2">
    <source>
        <dbReference type="EMBL" id="MPM30089.1"/>
    </source>
</evidence>
<dbReference type="SUPFAM" id="SSF48452">
    <property type="entry name" value="TPR-like"/>
    <property type="match status" value="1"/>
</dbReference>
<keyword evidence="1" id="KW-0175">Coiled coil</keyword>
<sequence length="472" mass="54278">MKVHHQLFAFILLIIPVLSMGQSVDDAKKWYLEGDFTQAKPVFEAEYRVNPNNAQLNLWLGVISLAESDYQKAQQYLEFASLKNIQESYLQLGQLYTKMYRFADAEKEFTRYEKANRRNKQALALLNPHKEYADKLKRLINRTEDVQIIDSIVVPKSDFLSVYKLSASAGSLQPVSGFFRDQPNNNQVLFLNERQDKIYYPQDDSISGSNLYTMEKLLDSFGNEKRLSESINQEGNQAYPFVMPDGLTIYFSSTGHGSLGGYDLFVTRYNLATNSYLTPNQLNMPFNSPFNDYMMAIDEEKGIGWFASDRFQPKDSVCVYTFVPSPEVVLLENEDASYLANRARISSIKESWKPDIDYSALLQRSHKTTAPQKTTQKKDFTFVINDEKTYYTLTDFKNATARSLFSQAINLKTRLNQQEKDLSEKRRQIAGSSNSSALSASILNLEKETENLFREIESLELRARNEEIRNSF</sequence>
<dbReference type="InterPro" id="IPR019734">
    <property type="entry name" value="TPR_rpt"/>
</dbReference>
<dbReference type="AlphaFoldDB" id="A0A644YP56"/>
<name>A0A644YP56_9ZZZZ</name>
<protein>
    <recommendedName>
        <fullName evidence="3">Tetratricopeptide repeat protein</fullName>
    </recommendedName>
</protein>
<dbReference type="InterPro" id="IPR011990">
    <property type="entry name" value="TPR-like_helical_dom_sf"/>
</dbReference>
<dbReference type="Gene3D" id="1.25.40.10">
    <property type="entry name" value="Tetratricopeptide repeat domain"/>
    <property type="match status" value="1"/>
</dbReference>
<feature type="coiled-coil region" evidence="1">
    <location>
        <begin position="408"/>
        <end position="469"/>
    </location>
</feature>
<gene>
    <name evidence="2" type="ORF">SDC9_76632</name>
</gene>
<proteinExistence type="predicted"/>
<evidence type="ECO:0008006" key="3">
    <source>
        <dbReference type="Google" id="ProtNLM"/>
    </source>
</evidence>
<comment type="caution">
    <text evidence="2">The sequence shown here is derived from an EMBL/GenBank/DDBJ whole genome shotgun (WGS) entry which is preliminary data.</text>
</comment>
<dbReference type="EMBL" id="VSSQ01005691">
    <property type="protein sequence ID" value="MPM30089.1"/>
    <property type="molecule type" value="Genomic_DNA"/>
</dbReference>
<evidence type="ECO:0000256" key="1">
    <source>
        <dbReference type="SAM" id="Coils"/>
    </source>
</evidence>
<dbReference type="Pfam" id="PF07676">
    <property type="entry name" value="PD40"/>
    <property type="match status" value="1"/>
</dbReference>
<accession>A0A644YP56</accession>
<dbReference type="PROSITE" id="PS50005">
    <property type="entry name" value="TPR"/>
    <property type="match status" value="1"/>
</dbReference>
<reference evidence="2" key="1">
    <citation type="submission" date="2019-08" db="EMBL/GenBank/DDBJ databases">
        <authorList>
            <person name="Kucharzyk K."/>
            <person name="Murdoch R.W."/>
            <person name="Higgins S."/>
            <person name="Loffler F."/>
        </authorList>
    </citation>
    <scope>NUCLEOTIDE SEQUENCE</scope>
</reference>
<organism evidence="2">
    <name type="scientific">bioreactor metagenome</name>
    <dbReference type="NCBI Taxonomy" id="1076179"/>
    <lineage>
        <taxon>unclassified sequences</taxon>
        <taxon>metagenomes</taxon>
        <taxon>ecological metagenomes</taxon>
    </lineage>
</organism>